<feature type="non-terminal residue" evidence="2">
    <location>
        <position position="1"/>
    </location>
</feature>
<feature type="compositionally biased region" description="Basic residues" evidence="1">
    <location>
        <begin position="126"/>
        <end position="140"/>
    </location>
</feature>
<feature type="region of interest" description="Disordered" evidence="1">
    <location>
        <begin position="1"/>
        <end position="175"/>
    </location>
</feature>
<name>A0A6J4THM8_9SPHN</name>
<evidence type="ECO:0000256" key="1">
    <source>
        <dbReference type="SAM" id="MobiDB-lite"/>
    </source>
</evidence>
<gene>
    <name evidence="2" type="ORF">AVDCRST_MAG31-1706</name>
</gene>
<feature type="compositionally biased region" description="Basic and acidic residues" evidence="1">
    <location>
        <begin position="43"/>
        <end position="84"/>
    </location>
</feature>
<dbReference type="AlphaFoldDB" id="A0A6J4THM8"/>
<reference evidence="2" key="1">
    <citation type="submission" date="2020-02" db="EMBL/GenBank/DDBJ databases">
        <authorList>
            <person name="Meier V. D."/>
        </authorList>
    </citation>
    <scope>NUCLEOTIDE SEQUENCE</scope>
    <source>
        <strain evidence="2">AVDCRST_MAG31</strain>
    </source>
</reference>
<evidence type="ECO:0000313" key="2">
    <source>
        <dbReference type="EMBL" id="CAA9522759.1"/>
    </source>
</evidence>
<proteinExistence type="predicted"/>
<sequence>GAAGAQSLSGGHADPARRAPSKPSPGQAAQARLDPGQGADQPRLCRDAPADALAEPRHGVRGSRLPEHRRMLDQEARHRDDPGRHLHPGVRLLQRQDRHAAGGGPPRAGACRNGRGGARAGAYRGHQCRPGRPARRRRVAVRGGDRGAAPHHAEHDHRDPYPRLPQQVGSGRGSD</sequence>
<feature type="compositionally biased region" description="Basic and acidic residues" evidence="1">
    <location>
        <begin position="151"/>
        <end position="161"/>
    </location>
</feature>
<dbReference type="EMBL" id="CADCWA010000128">
    <property type="protein sequence ID" value="CAA9522759.1"/>
    <property type="molecule type" value="Genomic_DNA"/>
</dbReference>
<organism evidence="2">
    <name type="scientific">uncultured Sphingomonas sp</name>
    <dbReference type="NCBI Taxonomy" id="158754"/>
    <lineage>
        <taxon>Bacteria</taxon>
        <taxon>Pseudomonadati</taxon>
        <taxon>Pseudomonadota</taxon>
        <taxon>Alphaproteobacteria</taxon>
        <taxon>Sphingomonadales</taxon>
        <taxon>Sphingomonadaceae</taxon>
        <taxon>Sphingomonas</taxon>
        <taxon>environmental samples</taxon>
    </lineage>
</organism>
<dbReference type="GO" id="GO:0016992">
    <property type="term" value="F:lipoate synthase activity"/>
    <property type="evidence" value="ECO:0007669"/>
    <property type="project" value="UniProtKB-EC"/>
</dbReference>
<protein>
    <submittedName>
        <fullName evidence="2">Lipoyl synthase</fullName>
        <ecNumber evidence="2">2.8.1.8</ecNumber>
    </submittedName>
</protein>
<accession>A0A6J4THM8</accession>
<feature type="non-terminal residue" evidence="2">
    <location>
        <position position="175"/>
    </location>
</feature>
<dbReference type="EC" id="2.8.1.8" evidence="2"/>
<keyword evidence="2" id="KW-0808">Transferase</keyword>